<dbReference type="EMBL" id="BAIV01000042">
    <property type="protein sequence ID" value="GAE86338.1"/>
    <property type="molecule type" value="Genomic_DNA"/>
</dbReference>
<accession>W4V0K3</accession>
<comment type="caution">
    <text evidence="1">The sequence shown here is derived from an EMBL/GenBank/DDBJ whole genome shotgun (WGS) entry which is preliminary data.</text>
</comment>
<gene>
    <name evidence="1" type="ORF">JCM10512_4844</name>
</gene>
<dbReference type="AlphaFoldDB" id="W4V0K3"/>
<organism evidence="1 2">
    <name type="scientific">Bacteroides reticulotermitis JCM 10512</name>
    <dbReference type="NCBI Taxonomy" id="1445607"/>
    <lineage>
        <taxon>Bacteria</taxon>
        <taxon>Pseudomonadati</taxon>
        <taxon>Bacteroidota</taxon>
        <taxon>Bacteroidia</taxon>
        <taxon>Bacteroidales</taxon>
        <taxon>Bacteroidaceae</taxon>
        <taxon>Bacteroides</taxon>
    </lineage>
</organism>
<sequence>MFWVFHEQAKAYNFALSKRLYINKTNYVEQISSNLFAWNSIHDVWLLIREEK</sequence>
<keyword evidence="2" id="KW-1185">Reference proteome</keyword>
<name>W4V0K3_9BACE</name>
<protein>
    <submittedName>
        <fullName evidence="1">Uncharacterized protein</fullName>
    </submittedName>
</protein>
<evidence type="ECO:0000313" key="2">
    <source>
        <dbReference type="Proteomes" id="UP000019131"/>
    </source>
</evidence>
<evidence type="ECO:0000313" key="1">
    <source>
        <dbReference type="EMBL" id="GAE86338.1"/>
    </source>
</evidence>
<reference evidence="1 2" key="1">
    <citation type="journal article" date="2014" name="Genome Announc.">
        <title>Draft Genome Sequence of Bacteroides reticulotermitis Strain JCM 10512T, Isolated from the Gut of a Termite.</title>
        <authorList>
            <person name="Yuki M."/>
            <person name="Oshima K."/>
            <person name="Suda W."/>
            <person name="Sakamoto M."/>
            <person name="Iida T."/>
            <person name="Hattori M."/>
            <person name="Ohkuma M."/>
        </authorList>
    </citation>
    <scope>NUCLEOTIDE SEQUENCE [LARGE SCALE GENOMIC DNA]</scope>
    <source>
        <strain evidence="1 2">JCM 10512</strain>
    </source>
</reference>
<dbReference type="Proteomes" id="UP000019131">
    <property type="component" value="Unassembled WGS sequence"/>
</dbReference>
<dbReference type="STRING" id="1445607.JCM10512_4844"/>
<proteinExistence type="predicted"/>